<evidence type="ECO:0000313" key="2">
    <source>
        <dbReference type="EMBL" id="WAC09572.1"/>
    </source>
</evidence>
<dbReference type="InterPro" id="IPR040824">
    <property type="entry name" value="LPD3"/>
</dbReference>
<dbReference type="EMBL" id="CP112998">
    <property type="protein sequence ID" value="WAC09572.1"/>
    <property type="molecule type" value="Genomic_DNA"/>
</dbReference>
<protein>
    <recommendedName>
        <fullName evidence="1">Large polyvalent protein-associated domain-containing protein</fullName>
    </recommendedName>
</protein>
<dbReference type="Proteomes" id="UP001164653">
    <property type="component" value="Chromosome"/>
</dbReference>
<evidence type="ECO:0000313" key="3">
    <source>
        <dbReference type="Proteomes" id="UP001164653"/>
    </source>
</evidence>
<keyword evidence="3" id="KW-1185">Reference proteome</keyword>
<dbReference type="RefSeq" id="WP_244820688.1">
    <property type="nucleotide sequence ID" value="NZ_CP112998.1"/>
</dbReference>
<accession>A0A9E8SMA2</accession>
<dbReference type="Pfam" id="PF18798">
    <property type="entry name" value="LPD3"/>
    <property type="match status" value="1"/>
</dbReference>
<name>A0A9E8SMA2_9BACT</name>
<evidence type="ECO:0000259" key="1">
    <source>
        <dbReference type="Pfam" id="PF18798"/>
    </source>
</evidence>
<proteinExistence type="predicted"/>
<sequence>MDLNLLRRIAKERLREDLVAKGVGIYRKELGAEIRFSMVGVKECINQPFCLYVDKINLLIDGLEEALANALHLGFTDYQTHPKSHVLGYHYFETKIGGETAYFNIQVTVQKQYFLYSITEKLHWETPK</sequence>
<feature type="domain" description="Large polyvalent protein-associated" evidence="1">
    <location>
        <begin position="4"/>
        <end position="111"/>
    </location>
</feature>
<reference evidence="2" key="1">
    <citation type="submission" date="2022-11" db="EMBL/GenBank/DDBJ databases">
        <title>Dyadobacter pollutisoli sp. nov., isolated from plastic dumped soil.</title>
        <authorList>
            <person name="Kim J.M."/>
            <person name="Kim K.R."/>
            <person name="Lee J.K."/>
            <person name="Hao L."/>
            <person name="Jeon C.O."/>
        </authorList>
    </citation>
    <scope>NUCLEOTIDE SEQUENCE</scope>
    <source>
        <strain evidence="2">U1</strain>
    </source>
</reference>
<dbReference type="AlphaFoldDB" id="A0A9E8SMA2"/>
<organism evidence="2 3">
    <name type="scientific">Dyadobacter pollutisoli</name>
    <dbReference type="NCBI Taxonomy" id="2910158"/>
    <lineage>
        <taxon>Bacteria</taxon>
        <taxon>Pseudomonadati</taxon>
        <taxon>Bacteroidota</taxon>
        <taxon>Cytophagia</taxon>
        <taxon>Cytophagales</taxon>
        <taxon>Spirosomataceae</taxon>
        <taxon>Dyadobacter</taxon>
    </lineage>
</organism>
<dbReference type="KEGG" id="dpf:ON006_17615"/>
<gene>
    <name evidence="2" type="ORF">ON006_17615</name>
</gene>